<dbReference type="PATRIC" id="fig|146537.3.peg.108"/>
<dbReference type="OrthoDB" id="4290816at2"/>
<reference evidence="2" key="1">
    <citation type="journal article" date="2015" name="Genome Announc.">
        <title>Draft Genome Sequence of Thiostrepton-Producing Streptomyces azureus ATCC 14921.</title>
        <authorList>
            <person name="Sakihara K."/>
            <person name="Maeda J."/>
            <person name="Tashiro K."/>
            <person name="Fujino Y."/>
            <person name="Kuhara S."/>
            <person name="Ohshima T."/>
            <person name="Ogata S."/>
            <person name="Doi K."/>
        </authorList>
    </citation>
    <scope>NUCLEOTIDE SEQUENCE [LARGE SCALE GENOMIC DNA]</scope>
    <source>
        <strain evidence="2">ATCC14921</strain>
    </source>
</reference>
<evidence type="ECO:0000313" key="3">
    <source>
        <dbReference type="Proteomes" id="UP000053859"/>
    </source>
</evidence>
<name>A0A0K8PBV9_STRAJ</name>
<dbReference type="AlphaFoldDB" id="A0A0K8PBV9"/>
<keyword evidence="3" id="KW-1185">Reference proteome</keyword>
<evidence type="ECO:0000256" key="1">
    <source>
        <dbReference type="SAM" id="MobiDB-lite"/>
    </source>
</evidence>
<organism evidence="2 3">
    <name type="scientific">Streptomyces azureus</name>
    <dbReference type="NCBI Taxonomy" id="146537"/>
    <lineage>
        <taxon>Bacteria</taxon>
        <taxon>Bacillati</taxon>
        <taxon>Actinomycetota</taxon>
        <taxon>Actinomycetes</taxon>
        <taxon>Kitasatosporales</taxon>
        <taxon>Streptomycetaceae</taxon>
        <taxon>Streptomyces</taxon>
    </lineage>
</organism>
<dbReference type="RefSeq" id="WP_059413846.1">
    <property type="nucleotide sequence ID" value="NZ_DF968186.1"/>
</dbReference>
<accession>A0A0K8PBV9</accession>
<feature type="compositionally biased region" description="Basic and acidic residues" evidence="1">
    <location>
        <begin position="1"/>
        <end position="38"/>
    </location>
</feature>
<evidence type="ECO:0000313" key="2">
    <source>
        <dbReference type="EMBL" id="GAP45376.1"/>
    </source>
</evidence>
<sequence>MSQDKNHDSPDKKPETALEEVLREIEDAENRTQDSAEQRRHRGEAGEAITPNTRAQEESRGD</sequence>
<protein>
    <submittedName>
        <fullName evidence="2">Uncharacterized protein</fullName>
    </submittedName>
</protein>
<proteinExistence type="predicted"/>
<feature type="region of interest" description="Disordered" evidence="1">
    <location>
        <begin position="1"/>
        <end position="62"/>
    </location>
</feature>
<dbReference type="EMBL" id="DF968186">
    <property type="protein sequence ID" value="GAP45376.1"/>
    <property type="molecule type" value="Genomic_DNA"/>
</dbReference>
<gene>
    <name evidence="2" type="ORF">SAZU_0105</name>
</gene>
<dbReference type="Proteomes" id="UP000053859">
    <property type="component" value="Unassembled WGS sequence"/>
</dbReference>